<keyword evidence="1" id="KW-0472">Membrane</keyword>
<proteinExistence type="predicted"/>
<evidence type="ECO:0000313" key="3">
    <source>
        <dbReference type="Proteomes" id="UP000465062"/>
    </source>
</evidence>
<keyword evidence="1" id="KW-0812">Transmembrane</keyword>
<dbReference type="Proteomes" id="UP000465062">
    <property type="component" value="Chromosome"/>
</dbReference>
<dbReference type="KEGG" id="bvq:FHE72_23080"/>
<reference evidence="2 3" key="1">
    <citation type="submission" date="2019-06" db="EMBL/GenBank/DDBJ databases">
        <title>An operon consisting of a P-type ATPase gene and a transcriptional regular gene given the different cadmium resistance in Bacillus vietamensis 151-6 and Bacillus marisflavi 151-25.</title>
        <authorList>
            <person name="Yu X."/>
        </authorList>
    </citation>
    <scope>NUCLEOTIDE SEQUENCE [LARGE SCALE GENOMIC DNA]</scope>
    <source>
        <strain evidence="2 3">151-6</strain>
    </source>
</reference>
<dbReference type="AlphaFoldDB" id="A0A6I6UVY7"/>
<organism evidence="2 3">
    <name type="scientific">Rossellomorea vietnamensis</name>
    <dbReference type="NCBI Taxonomy" id="218284"/>
    <lineage>
        <taxon>Bacteria</taxon>
        <taxon>Bacillati</taxon>
        <taxon>Bacillota</taxon>
        <taxon>Bacilli</taxon>
        <taxon>Bacillales</taxon>
        <taxon>Bacillaceae</taxon>
        <taxon>Rossellomorea</taxon>
    </lineage>
</organism>
<name>A0A6I6UVY7_9BACI</name>
<accession>A0A6I6UVY7</accession>
<dbReference type="RefSeq" id="WP_159363142.1">
    <property type="nucleotide sequence ID" value="NZ_CP047394.1"/>
</dbReference>
<feature type="transmembrane region" description="Helical" evidence="1">
    <location>
        <begin position="57"/>
        <end position="75"/>
    </location>
</feature>
<feature type="transmembrane region" description="Helical" evidence="1">
    <location>
        <begin position="96"/>
        <end position="117"/>
    </location>
</feature>
<protein>
    <submittedName>
        <fullName evidence="2">Uncharacterized protein</fullName>
    </submittedName>
</protein>
<feature type="transmembrane region" description="Helical" evidence="1">
    <location>
        <begin position="21"/>
        <end position="45"/>
    </location>
</feature>
<keyword evidence="1" id="KW-1133">Transmembrane helix</keyword>
<feature type="transmembrane region" description="Helical" evidence="1">
    <location>
        <begin position="123"/>
        <end position="143"/>
    </location>
</feature>
<dbReference type="EMBL" id="CP047394">
    <property type="protein sequence ID" value="QHE63553.1"/>
    <property type="molecule type" value="Genomic_DNA"/>
</dbReference>
<evidence type="ECO:0000256" key="1">
    <source>
        <dbReference type="SAM" id="Phobius"/>
    </source>
</evidence>
<gene>
    <name evidence="2" type="ORF">FHE72_23080</name>
</gene>
<sequence>MALLHIWAILYVVAPFQFEKSYYLFFGIYGIVNTYVYFLVIQKYLYVYAGLNGKVPFILGLLLLLGLLVFFQLFNHKLLYSGAYARLQRNDHKFKLSPILTASSIGYVIANILLSTFMTESLFVIIIITGVSILSILTAFFSISIHRYYFILKHEETVKRVYPQFGLPKRKRGIKR</sequence>
<evidence type="ECO:0000313" key="2">
    <source>
        <dbReference type="EMBL" id="QHE63553.1"/>
    </source>
</evidence>